<evidence type="ECO:0000313" key="1">
    <source>
        <dbReference type="EMBL" id="GFU19950.1"/>
    </source>
</evidence>
<protein>
    <submittedName>
        <fullName evidence="1">Uncharacterized protein</fullName>
    </submittedName>
</protein>
<sequence>MYSSLLLDETRARSVDTFTSARRDNHPGIRQTIWQYPPVRPFLSGVANNTKHLCSGVTHSIEGYHPISFSVPGVEEVPSRREQTKRILRSRRYDPQIAISDFTDMLLVGDLFGFITRVNSFSILSRCLDSKTPRQNFEEKLPES</sequence>
<dbReference type="AlphaFoldDB" id="A0A8X6QI46"/>
<evidence type="ECO:0000313" key="2">
    <source>
        <dbReference type="Proteomes" id="UP000887013"/>
    </source>
</evidence>
<dbReference type="OrthoDB" id="6443073at2759"/>
<reference evidence="1" key="1">
    <citation type="submission" date="2020-08" db="EMBL/GenBank/DDBJ databases">
        <title>Multicomponent nature underlies the extraordinary mechanical properties of spider dragline silk.</title>
        <authorList>
            <person name="Kono N."/>
            <person name="Nakamura H."/>
            <person name="Mori M."/>
            <person name="Yoshida Y."/>
            <person name="Ohtoshi R."/>
            <person name="Malay A.D."/>
            <person name="Moran D.A.P."/>
            <person name="Tomita M."/>
            <person name="Numata K."/>
            <person name="Arakawa K."/>
        </authorList>
    </citation>
    <scope>NUCLEOTIDE SEQUENCE</scope>
</reference>
<accession>A0A8X6QI46</accession>
<dbReference type="Proteomes" id="UP000887013">
    <property type="component" value="Unassembled WGS sequence"/>
</dbReference>
<organism evidence="1 2">
    <name type="scientific">Nephila pilipes</name>
    <name type="common">Giant wood spider</name>
    <name type="synonym">Nephila maculata</name>
    <dbReference type="NCBI Taxonomy" id="299642"/>
    <lineage>
        <taxon>Eukaryota</taxon>
        <taxon>Metazoa</taxon>
        <taxon>Ecdysozoa</taxon>
        <taxon>Arthropoda</taxon>
        <taxon>Chelicerata</taxon>
        <taxon>Arachnida</taxon>
        <taxon>Araneae</taxon>
        <taxon>Araneomorphae</taxon>
        <taxon>Entelegynae</taxon>
        <taxon>Araneoidea</taxon>
        <taxon>Nephilidae</taxon>
        <taxon>Nephila</taxon>
    </lineage>
</organism>
<dbReference type="EMBL" id="BMAW01080502">
    <property type="protein sequence ID" value="GFU19950.1"/>
    <property type="molecule type" value="Genomic_DNA"/>
</dbReference>
<comment type="caution">
    <text evidence="1">The sequence shown here is derived from an EMBL/GenBank/DDBJ whole genome shotgun (WGS) entry which is preliminary data.</text>
</comment>
<name>A0A8X6QI46_NEPPI</name>
<gene>
    <name evidence="1" type="ORF">NPIL_607331</name>
</gene>
<proteinExistence type="predicted"/>
<keyword evidence="2" id="KW-1185">Reference proteome</keyword>